<dbReference type="RefSeq" id="XP_005756237.1">
    <property type="nucleotide sequence ID" value="XM_005756180.1"/>
</dbReference>
<dbReference type="GeneID" id="17249961"/>
<organism evidence="2 3">
    <name type="scientific">Emiliania huxleyi (strain CCMP1516)</name>
    <dbReference type="NCBI Taxonomy" id="280463"/>
    <lineage>
        <taxon>Eukaryota</taxon>
        <taxon>Haptista</taxon>
        <taxon>Haptophyta</taxon>
        <taxon>Prymnesiophyceae</taxon>
        <taxon>Isochrysidales</taxon>
        <taxon>Noelaerhabdaceae</taxon>
        <taxon>Emiliania</taxon>
    </lineage>
</organism>
<dbReference type="PROSITE" id="PS00141">
    <property type="entry name" value="ASP_PROTEASE"/>
    <property type="match status" value="1"/>
</dbReference>
<dbReference type="OMA" id="DMDERIS"/>
<proteinExistence type="predicted"/>
<dbReference type="AlphaFoldDB" id="A0A0D3HXS3"/>
<dbReference type="eggNOG" id="ENOG502S3QI">
    <property type="taxonomic scope" value="Eukaryota"/>
</dbReference>
<feature type="signal peptide" evidence="1">
    <location>
        <begin position="1"/>
        <end position="27"/>
    </location>
</feature>
<reference evidence="3" key="1">
    <citation type="journal article" date="2013" name="Nature">
        <title>Pan genome of the phytoplankton Emiliania underpins its global distribution.</title>
        <authorList>
            <person name="Read B.A."/>
            <person name="Kegel J."/>
            <person name="Klute M.J."/>
            <person name="Kuo A."/>
            <person name="Lefebvre S.C."/>
            <person name="Maumus F."/>
            <person name="Mayer C."/>
            <person name="Miller J."/>
            <person name="Monier A."/>
            <person name="Salamov A."/>
            <person name="Young J."/>
            <person name="Aguilar M."/>
            <person name="Claverie J.M."/>
            <person name="Frickenhaus S."/>
            <person name="Gonzalez K."/>
            <person name="Herman E.K."/>
            <person name="Lin Y.C."/>
            <person name="Napier J."/>
            <person name="Ogata H."/>
            <person name="Sarno A.F."/>
            <person name="Shmutz J."/>
            <person name="Schroeder D."/>
            <person name="de Vargas C."/>
            <person name="Verret F."/>
            <person name="von Dassow P."/>
            <person name="Valentin K."/>
            <person name="Van de Peer Y."/>
            <person name="Wheeler G."/>
            <person name="Dacks J.B."/>
            <person name="Delwiche C.F."/>
            <person name="Dyhrman S.T."/>
            <person name="Glockner G."/>
            <person name="John U."/>
            <person name="Richards T."/>
            <person name="Worden A.Z."/>
            <person name="Zhang X."/>
            <person name="Grigoriev I.V."/>
            <person name="Allen A.E."/>
            <person name="Bidle K."/>
            <person name="Borodovsky M."/>
            <person name="Bowler C."/>
            <person name="Brownlee C."/>
            <person name="Cock J.M."/>
            <person name="Elias M."/>
            <person name="Gladyshev V.N."/>
            <person name="Groth M."/>
            <person name="Guda C."/>
            <person name="Hadaegh A."/>
            <person name="Iglesias-Rodriguez M.D."/>
            <person name="Jenkins J."/>
            <person name="Jones B.M."/>
            <person name="Lawson T."/>
            <person name="Leese F."/>
            <person name="Lindquist E."/>
            <person name="Lobanov A."/>
            <person name="Lomsadze A."/>
            <person name="Malik S.B."/>
            <person name="Marsh M.E."/>
            <person name="Mackinder L."/>
            <person name="Mock T."/>
            <person name="Mueller-Roeber B."/>
            <person name="Pagarete A."/>
            <person name="Parker M."/>
            <person name="Probert I."/>
            <person name="Quesneville H."/>
            <person name="Raines C."/>
            <person name="Rensing S.A."/>
            <person name="Riano-Pachon D.M."/>
            <person name="Richier S."/>
            <person name="Rokitta S."/>
            <person name="Shiraiwa Y."/>
            <person name="Soanes D.M."/>
            <person name="van der Giezen M."/>
            <person name="Wahlund T.M."/>
            <person name="Williams B."/>
            <person name="Wilson W."/>
            <person name="Wolfe G."/>
            <person name="Wurch L.L."/>
        </authorList>
    </citation>
    <scope>NUCLEOTIDE SEQUENCE</scope>
</reference>
<dbReference type="HOGENOM" id="CLU_800329_0_0_1"/>
<dbReference type="EnsemblProtists" id="EOD03808">
    <property type="protein sequence ID" value="EOD03808"/>
    <property type="gene ID" value="EMIHUDRAFT_446708"/>
</dbReference>
<dbReference type="GO" id="GO:0004190">
    <property type="term" value="F:aspartic-type endopeptidase activity"/>
    <property type="evidence" value="ECO:0007669"/>
    <property type="project" value="InterPro"/>
</dbReference>
<reference evidence="2" key="2">
    <citation type="submission" date="2024-10" db="UniProtKB">
        <authorList>
            <consortium name="EnsemblProtists"/>
        </authorList>
    </citation>
    <scope>IDENTIFICATION</scope>
</reference>
<evidence type="ECO:0000313" key="2">
    <source>
        <dbReference type="EnsemblProtists" id="EOD03808"/>
    </source>
</evidence>
<feature type="chain" id="PRO_5044234110" description="Peptidase A1 domain-containing protein" evidence="1">
    <location>
        <begin position="28"/>
        <end position="347"/>
    </location>
</feature>
<dbReference type="PaxDb" id="2903-EOD03808"/>
<evidence type="ECO:0000256" key="1">
    <source>
        <dbReference type="SAM" id="SignalP"/>
    </source>
</evidence>
<protein>
    <recommendedName>
        <fullName evidence="4">Peptidase A1 domain-containing protein</fullName>
    </recommendedName>
</protein>
<dbReference type="GO" id="GO:0006508">
    <property type="term" value="P:proteolysis"/>
    <property type="evidence" value="ECO:0007669"/>
    <property type="project" value="InterPro"/>
</dbReference>
<accession>A0A0D3HXS3</accession>
<dbReference type="InterPro" id="IPR001969">
    <property type="entry name" value="Aspartic_peptidase_AS"/>
</dbReference>
<evidence type="ECO:0000313" key="3">
    <source>
        <dbReference type="Proteomes" id="UP000013827"/>
    </source>
</evidence>
<keyword evidence="3" id="KW-1185">Reference proteome</keyword>
<dbReference type="KEGG" id="ehx:EMIHUDRAFT_446708"/>
<name>A0A0D3HXS3_EMIH1</name>
<sequence length="347" mass="36232">MRLARSSLLAAAAASVAPSLAPGETAAAPVASSSSISLPLERMGGGVLTTGAFIDGERFRLIVDTGSPYLVVPLEEKCAAQSPRLSYYGCASPGRFRAAGFPPTSEQYGALPGRVRWLKGGVRFGDAQPEREYAAVFGAADRAVMSQSGGALLGLIRQVSTQPGSTIPREDLRPTALAQLGVSSFSLDAPRRRLTLSSEPLLGEKEDALPLIDPRPFGDGVEHVCIRVEGDAVAVNGATRVARRPVLCVLDSGLSGCVLSQSLADELGLGGGPLESLEVAVRTESGRRVVLGSSRRQSSLFYAQQIPLNWFSDRSNGPHVVALGQCVLQGGALTVDGATRRATWAPA</sequence>
<evidence type="ECO:0008006" key="4">
    <source>
        <dbReference type="Google" id="ProtNLM"/>
    </source>
</evidence>
<dbReference type="Proteomes" id="UP000013827">
    <property type="component" value="Unassembled WGS sequence"/>
</dbReference>
<keyword evidence="1" id="KW-0732">Signal</keyword>